<dbReference type="Gene3D" id="1.10.287.80">
    <property type="entry name" value="ATP synthase, gamma subunit, helix hairpin domain"/>
    <property type="match status" value="1"/>
</dbReference>
<comment type="function">
    <text evidence="1 10">Produces ATP from ADP in the presence of a proton gradient across the membrane. The gamma chain is believed to be important in regulating ATPase activity and the flow of protons through the CF(0) complex.</text>
</comment>
<dbReference type="PANTHER" id="PTHR11693">
    <property type="entry name" value="ATP SYNTHASE GAMMA CHAIN"/>
    <property type="match status" value="1"/>
</dbReference>
<dbReference type="SUPFAM" id="SSF52943">
    <property type="entry name" value="ATP synthase (F1-ATPase), gamma subunit"/>
    <property type="match status" value="1"/>
</dbReference>
<dbReference type="Gene3D" id="3.40.1380.10">
    <property type="match status" value="1"/>
</dbReference>
<evidence type="ECO:0000256" key="2">
    <source>
        <dbReference type="ARBA" id="ARBA00004170"/>
    </source>
</evidence>
<name>A0A1F5YI84_9BACT</name>
<keyword evidence="9 10" id="KW-0066">ATP synthesis</keyword>
<comment type="similarity">
    <text evidence="3 10">Belongs to the ATPase gamma chain family.</text>
</comment>
<evidence type="ECO:0000256" key="5">
    <source>
        <dbReference type="ARBA" id="ARBA00022781"/>
    </source>
</evidence>
<comment type="subunit">
    <text evidence="10">F-type ATPases have 2 components, CF(1) - the catalytic core - and CF(0) - the membrane proton channel. CF(1) has five subunits: alpha(3), beta(3), gamma(1), delta(1), epsilon(1). CF(0) has three main subunits: a, b and c.</text>
</comment>
<comment type="subcellular location">
    <subcellularLocation>
        <location evidence="10">Cell membrane</location>
        <topology evidence="10">Peripheral membrane protein</topology>
    </subcellularLocation>
    <subcellularLocation>
        <location evidence="2">Membrane</location>
        <topology evidence="2">Peripheral membrane protein</topology>
    </subcellularLocation>
</comment>
<organism evidence="11 12">
    <name type="scientific">Candidatus Gottesmanbacteria bacterium RBG_13_37_7</name>
    <dbReference type="NCBI Taxonomy" id="1798369"/>
    <lineage>
        <taxon>Bacteria</taxon>
        <taxon>Candidatus Gottesmaniibacteriota</taxon>
    </lineage>
</organism>
<accession>A0A1F5YI84</accession>
<sequence>MANTRIIKRRIKSAQNISQITKAMEMVAASKMKKAQEEAVMGKPYAQKIYEVTRQLAGKINRESHPLLTLGNITGKKLIVLISTNKGLCGGLNTNLFRTVQKFVGTDKTYDFVAVGKKSQNFIVRTGKNLTADFSATIPFTEIVPPLTQYLVQGFLNETYQEIYLVFNAFLSALRQIPVTKMILPISTLKTEDKVASDTDHFVEFLIEPSIDHVLDILLPHYLENQIRSSILEAEASEHSARMIAMKNATDAAFELTQELTLIYNKARQEKITNEIADIVTARLAVEV</sequence>
<dbReference type="EMBL" id="MFIY01000034">
    <property type="protein sequence ID" value="OGF99918.1"/>
    <property type="molecule type" value="Genomic_DNA"/>
</dbReference>
<dbReference type="GO" id="GO:0042777">
    <property type="term" value="P:proton motive force-driven plasma membrane ATP synthesis"/>
    <property type="evidence" value="ECO:0007669"/>
    <property type="project" value="UniProtKB-UniRule"/>
</dbReference>
<dbReference type="GO" id="GO:0045259">
    <property type="term" value="C:proton-transporting ATP synthase complex"/>
    <property type="evidence" value="ECO:0007669"/>
    <property type="project" value="UniProtKB-KW"/>
</dbReference>
<dbReference type="PRINTS" id="PR00126">
    <property type="entry name" value="ATPASEGAMMA"/>
</dbReference>
<keyword evidence="8 10" id="KW-0139">CF(1)</keyword>
<dbReference type="CDD" id="cd12151">
    <property type="entry name" value="F1-ATPase_gamma"/>
    <property type="match status" value="1"/>
</dbReference>
<evidence type="ECO:0000313" key="12">
    <source>
        <dbReference type="Proteomes" id="UP000178230"/>
    </source>
</evidence>
<evidence type="ECO:0000256" key="3">
    <source>
        <dbReference type="ARBA" id="ARBA00007681"/>
    </source>
</evidence>
<comment type="caution">
    <text evidence="11">The sequence shown here is derived from an EMBL/GenBank/DDBJ whole genome shotgun (WGS) entry which is preliminary data.</text>
</comment>
<dbReference type="InterPro" id="IPR000131">
    <property type="entry name" value="ATP_synth_F1_gsu"/>
</dbReference>
<keyword evidence="5 10" id="KW-0375">Hydrogen ion transport</keyword>
<proteinExistence type="inferred from homology"/>
<evidence type="ECO:0000256" key="9">
    <source>
        <dbReference type="ARBA" id="ARBA00023310"/>
    </source>
</evidence>
<keyword evidence="6 10" id="KW-0406">Ion transport</keyword>
<dbReference type="GO" id="GO:0005886">
    <property type="term" value="C:plasma membrane"/>
    <property type="evidence" value="ECO:0007669"/>
    <property type="project" value="UniProtKB-SubCell"/>
</dbReference>
<dbReference type="Pfam" id="PF00231">
    <property type="entry name" value="ATP-synt"/>
    <property type="match status" value="1"/>
</dbReference>
<evidence type="ECO:0000313" key="11">
    <source>
        <dbReference type="EMBL" id="OGF99918.1"/>
    </source>
</evidence>
<dbReference type="PANTHER" id="PTHR11693:SF22">
    <property type="entry name" value="ATP SYNTHASE SUBUNIT GAMMA, MITOCHONDRIAL"/>
    <property type="match status" value="1"/>
</dbReference>
<evidence type="ECO:0000256" key="1">
    <source>
        <dbReference type="ARBA" id="ARBA00003456"/>
    </source>
</evidence>
<keyword evidence="4 10" id="KW-0813">Transport</keyword>
<dbReference type="NCBIfam" id="TIGR01146">
    <property type="entry name" value="ATPsyn_F1gamma"/>
    <property type="match status" value="1"/>
</dbReference>
<evidence type="ECO:0000256" key="4">
    <source>
        <dbReference type="ARBA" id="ARBA00022448"/>
    </source>
</evidence>
<keyword evidence="7 10" id="KW-0472">Membrane</keyword>
<keyword evidence="10" id="KW-1003">Cell membrane</keyword>
<dbReference type="GO" id="GO:0005524">
    <property type="term" value="F:ATP binding"/>
    <property type="evidence" value="ECO:0007669"/>
    <property type="project" value="UniProtKB-UniRule"/>
</dbReference>
<protein>
    <recommendedName>
        <fullName evidence="10">ATP synthase gamma chain</fullName>
    </recommendedName>
    <alternativeName>
        <fullName evidence="10">ATP synthase F1 sector gamma subunit</fullName>
    </alternativeName>
    <alternativeName>
        <fullName evidence="10">F-ATPase gamma subunit</fullName>
    </alternativeName>
</protein>
<dbReference type="HAMAP" id="MF_00815">
    <property type="entry name" value="ATP_synth_gamma_bact"/>
    <property type="match status" value="1"/>
</dbReference>
<dbReference type="Proteomes" id="UP000178230">
    <property type="component" value="Unassembled WGS sequence"/>
</dbReference>
<evidence type="ECO:0000256" key="10">
    <source>
        <dbReference type="HAMAP-Rule" id="MF_00815"/>
    </source>
</evidence>
<dbReference type="GO" id="GO:0046933">
    <property type="term" value="F:proton-transporting ATP synthase activity, rotational mechanism"/>
    <property type="evidence" value="ECO:0007669"/>
    <property type="project" value="UniProtKB-UniRule"/>
</dbReference>
<gene>
    <name evidence="10" type="primary">atpG</name>
    <name evidence="11" type="ORF">A2Y99_02975</name>
</gene>
<evidence type="ECO:0000256" key="6">
    <source>
        <dbReference type="ARBA" id="ARBA00023065"/>
    </source>
</evidence>
<evidence type="ECO:0000256" key="7">
    <source>
        <dbReference type="ARBA" id="ARBA00023136"/>
    </source>
</evidence>
<dbReference type="AlphaFoldDB" id="A0A1F5YI84"/>
<reference evidence="11 12" key="1">
    <citation type="journal article" date="2016" name="Nat. Commun.">
        <title>Thousands of microbial genomes shed light on interconnected biogeochemical processes in an aquifer system.</title>
        <authorList>
            <person name="Anantharaman K."/>
            <person name="Brown C.T."/>
            <person name="Hug L.A."/>
            <person name="Sharon I."/>
            <person name="Castelle C.J."/>
            <person name="Probst A.J."/>
            <person name="Thomas B.C."/>
            <person name="Singh A."/>
            <person name="Wilkins M.J."/>
            <person name="Karaoz U."/>
            <person name="Brodie E.L."/>
            <person name="Williams K.H."/>
            <person name="Hubbard S.S."/>
            <person name="Banfield J.F."/>
        </authorList>
    </citation>
    <scope>NUCLEOTIDE SEQUENCE [LARGE SCALE GENOMIC DNA]</scope>
</reference>
<dbReference type="InterPro" id="IPR035968">
    <property type="entry name" value="ATP_synth_F1_ATPase_gsu"/>
</dbReference>
<evidence type="ECO:0000256" key="8">
    <source>
        <dbReference type="ARBA" id="ARBA00023196"/>
    </source>
</evidence>